<comment type="caution">
    <text evidence="1">The sequence shown here is derived from an EMBL/GenBank/DDBJ whole genome shotgun (WGS) entry which is preliminary data.</text>
</comment>
<evidence type="ECO:0000313" key="1">
    <source>
        <dbReference type="EMBL" id="MPN05446.1"/>
    </source>
</evidence>
<protein>
    <submittedName>
        <fullName evidence="1">Uncharacterized protein</fullName>
    </submittedName>
</protein>
<organism evidence="1">
    <name type="scientific">bioreactor metagenome</name>
    <dbReference type="NCBI Taxonomy" id="1076179"/>
    <lineage>
        <taxon>unclassified sequences</taxon>
        <taxon>metagenomes</taxon>
        <taxon>ecological metagenomes</taxon>
    </lineage>
</organism>
<name>A0A645EVJ3_9ZZZZ</name>
<sequence length="114" mass="13221">MQEHTDFVAVLFHKLARAELYEVGAEAILVFVDFVFVCDDGCNGLCVVLLNGPQRHRERIARKCCHSLHDVSALFQRKRRHIEKALVQRPFFFLRLLVANGELGQLHRHGRCRQ</sequence>
<reference evidence="1" key="1">
    <citation type="submission" date="2019-08" db="EMBL/GenBank/DDBJ databases">
        <authorList>
            <person name="Kucharzyk K."/>
            <person name="Murdoch R.W."/>
            <person name="Higgins S."/>
            <person name="Loffler F."/>
        </authorList>
    </citation>
    <scope>NUCLEOTIDE SEQUENCE</scope>
</reference>
<dbReference type="EMBL" id="VSSQ01051355">
    <property type="protein sequence ID" value="MPN05446.1"/>
    <property type="molecule type" value="Genomic_DNA"/>
</dbReference>
<dbReference type="AlphaFoldDB" id="A0A645EVJ3"/>
<proteinExistence type="predicted"/>
<gene>
    <name evidence="1" type="ORF">SDC9_152696</name>
</gene>
<accession>A0A645EVJ3</accession>